<dbReference type="Proteomes" id="UP001601059">
    <property type="component" value="Unassembled WGS sequence"/>
</dbReference>
<dbReference type="EMBL" id="JBIACK010000011">
    <property type="protein sequence ID" value="MFE8702879.1"/>
    <property type="molecule type" value="Genomic_DNA"/>
</dbReference>
<feature type="domain" description="Core" evidence="1">
    <location>
        <begin position="1"/>
        <end position="101"/>
    </location>
</feature>
<keyword evidence="3" id="KW-1185">Reference proteome</keyword>
<dbReference type="RefSeq" id="WP_389362918.1">
    <property type="nucleotide sequence ID" value="NZ_JBIACK010000011.1"/>
</dbReference>
<dbReference type="InterPro" id="IPR035903">
    <property type="entry name" value="HesB-like_dom_sf"/>
</dbReference>
<dbReference type="SUPFAM" id="SSF89360">
    <property type="entry name" value="HesB-like domain"/>
    <property type="match status" value="1"/>
</dbReference>
<name>A0ABW6KGM7_9BACI</name>
<dbReference type="Gene3D" id="2.60.300.12">
    <property type="entry name" value="HesB-like domain"/>
    <property type="match status" value="1"/>
</dbReference>
<evidence type="ECO:0000259" key="1">
    <source>
        <dbReference type="Pfam" id="PF01521"/>
    </source>
</evidence>
<dbReference type="InterPro" id="IPR000361">
    <property type="entry name" value="ATAP_core_dom"/>
</dbReference>
<reference evidence="2 3" key="1">
    <citation type="submission" date="2024-08" db="EMBL/GenBank/DDBJ databases">
        <title>Two novel Cytobacillus novel species.</title>
        <authorList>
            <person name="Liu G."/>
        </authorList>
    </citation>
    <scope>NUCLEOTIDE SEQUENCE [LARGE SCALE GENOMIC DNA]</scope>
    <source>
        <strain evidence="2 3">FJAT-54145</strain>
    </source>
</reference>
<evidence type="ECO:0000313" key="3">
    <source>
        <dbReference type="Proteomes" id="UP001601059"/>
    </source>
</evidence>
<dbReference type="Pfam" id="PF01521">
    <property type="entry name" value="Fe-S_biosyn"/>
    <property type="match status" value="1"/>
</dbReference>
<comment type="caution">
    <text evidence="2">The sequence shown here is derived from an EMBL/GenBank/DDBJ whole genome shotgun (WGS) entry which is preliminary data.</text>
</comment>
<proteinExistence type="predicted"/>
<gene>
    <name evidence="2" type="ORF">ACFYKX_19930</name>
</gene>
<protein>
    <submittedName>
        <fullName evidence="2">Iron-sulfur cluster biosynthesis family protein</fullName>
    </submittedName>
</protein>
<accession>A0ABW6KGM7</accession>
<sequence length="103" mass="12091">MKVIIKPAAVAQLKNIELKEDEGVRIEAIFVGSCSIYAEHELRIEKKRQEDDLFVVEDVPVIISKESQKHLHERITLDYNPSLGYKIYSDEEVYRYNLQIKRN</sequence>
<evidence type="ECO:0000313" key="2">
    <source>
        <dbReference type="EMBL" id="MFE8702879.1"/>
    </source>
</evidence>
<organism evidence="2 3">
    <name type="scientific">Cytobacillus spartinae</name>
    <dbReference type="NCBI Taxonomy" id="3299023"/>
    <lineage>
        <taxon>Bacteria</taxon>
        <taxon>Bacillati</taxon>
        <taxon>Bacillota</taxon>
        <taxon>Bacilli</taxon>
        <taxon>Bacillales</taxon>
        <taxon>Bacillaceae</taxon>
        <taxon>Cytobacillus</taxon>
    </lineage>
</organism>